<protein>
    <submittedName>
        <fullName evidence="2">Uncharacterized protein</fullName>
    </submittedName>
</protein>
<evidence type="ECO:0000313" key="2">
    <source>
        <dbReference type="EMBL" id="CAG7818233.1"/>
    </source>
</evidence>
<accession>A0A8J2PE10</accession>
<name>A0A8J2PE10_9HEXA</name>
<evidence type="ECO:0000313" key="3">
    <source>
        <dbReference type="Proteomes" id="UP000708208"/>
    </source>
</evidence>
<comment type="caution">
    <text evidence="2">The sequence shown here is derived from an EMBL/GenBank/DDBJ whole genome shotgun (WGS) entry which is preliminary data.</text>
</comment>
<reference evidence="2" key="1">
    <citation type="submission" date="2021-06" db="EMBL/GenBank/DDBJ databases">
        <authorList>
            <person name="Hodson N. C."/>
            <person name="Mongue J. A."/>
            <person name="Jaron S. K."/>
        </authorList>
    </citation>
    <scope>NUCLEOTIDE SEQUENCE</scope>
</reference>
<gene>
    <name evidence="2" type="ORF">AFUS01_LOCUS28747</name>
</gene>
<sequence>MAGNPKSKPGEFDDNSGLSADELEATTDPLNKILASLECLTKDSAEMKKRQKAILVDTSTIKDDLAAIKNTVETHTVSIK</sequence>
<keyword evidence="3" id="KW-1185">Reference proteome</keyword>
<evidence type="ECO:0000256" key="1">
    <source>
        <dbReference type="SAM" id="MobiDB-lite"/>
    </source>
</evidence>
<proteinExistence type="predicted"/>
<dbReference type="Proteomes" id="UP000708208">
    <property type="component" value="Unassembled WGS sequence"/>
</dbReference>
<feature type="region of interest" description="Disordered" evidence="1">
    <location>
        <begin position="1"/>
        <end position="24"/>
    </location>
</feature>
<dbReference type="EMBL" id="CAJVCH010415211">
    <property type="protein sequence ID" value="CAG7818233.1"/>
    <property type="molecule type" value="Genomic_DNA"/>
</dbReference>
<dbReference type="AlphaFoldDB" id="A0A8J2PE10"/>
<organism evidence="2 3">
    <name type="scientific">Allacma fusca</name>
    <dbReference type="NCBI Taxonomy" id="39272"/>
    <lineage>
        <taxon>Eukaryota</taxon>
        <taxon>Metazoa</taxon>
        <taxon>Ecdysozoa</taxon>
        <taxon>Arthropoda</taxon>
        <taxon>Hexapoda</taxon>
        <taxon>Collembola</taxon>
        <taxon>Symphypleona</taxon>
        <taxon>Sminthuridae</taxon>
        <taxon>Allacma</taxon>
    </lineage>
</organism>